<gene>
    <name evidence="1" type="ORF">OVA965_LOCUS35002</name>
    <name evidence="2" type="ORF">TMI583_LOCUS35956</name>
</gene>
<protein>
    <submittedName>
        <fullName evidence="2">Uncharacterized protein</fullName>
    </submittedName>
</protein>
<comment type="caution">
    <text evidence="2">The sequence shown here is derived from an EMBL/GenBank/DDBJ whole genome shotgun (WGS) entry which is preliminary data.</text>
</comment>
<organism evidence="2 3">
    <name type="scientific">Didymodactylos carnosus</name>
    <dbReference type="NCBI Taxonomy" id="1234261"/>
    <lineage>
        <taxon>Eukaryota</taxon>
        <taxon>Metazoa</taxon>
        <taxon>Spiralia</taxon>
        <taxon>Gnathifera</taxon>
        <taxon>Rotifera</taxon>
        <taxon>Eurotatoria</taxon>
        <taxon>Bdelloidea</taxon>
        <taxon>Philodinida</taxon>
        <taxon>Philodinidae</taxon>
        <taxon>Didymodactylos</taxon>
    </lineage>
</organism>
<proteinExistence type="predicted"/>
<dbReference type="Proteomes" id="UP000677228">
    <property type="component" value="Unassembled WGS sequence"/>
</dbReference>
<sequence length="83" mass="9500">MVTSLTSKVTLTIGDLTQIDQITIKKPEIEMNYAQQFHVNDLERILNTPVPDKQFQAENLTTKFHLMGSSEEYLLIATEKMTN</sequence>
<evidence type="ECO:0000313" key="2">
    <source>
        <dbReference type="EMBL" id="CAF4249287.1"/>
    </source>
</evidence>
<accession>A0A8S2SSX2</accession>
<reference evidence="2" key="1">
    <citation type="submission" date="2021-02" db="EMBL/GenBank/DDBJ databases">
        <authorList>
            <person name="Nowell W R."/>
        </authorList>
    </citation>
    <scope>NUCLEOTIDE SEQUENCE</scope>
</reference>
<name>A0A8S2SSX2_9BILA</name>
<dbReference type="AlphaFoldDB" id="A0A8S2SSX2"/>
<evidence type="ECO:0000313" key="3">
    <source>
        <dbReference type="Proteomes" id="UP000682733"/>
    </source>
</evidence>
<dbReference type="Proteomes" id="UP000682733">
    <property type="component" value="Unassembled WGS sequence"/>
</dbReference>
<dbReference type="EMBL" id="CAJOBA010051863">
    <property type="protein sequence ID" value="CAF4249287.1"/>
    <property type="molecule type" value="Genomic_DNA"/>
</dbReference>
<evidence type="ECO:0000313" key="1">
    <source>
        <dbReference type="EMBL" id="CAF1455152.1"/>
    </source>
</evidence>
<dbReference type="EMBL" id="CAJNOK010030009">
    <property type="protein sequence ID" value="CAF1455152.1"/>
    <property type="molecule type" value="Genomic_DNA"/>
</dbReference>